<dbReference type="InterPro" id="IPR042121">
    <property type="entry name" value="MutL_C_regsub"/>
</dbReference>
<dbReference type="InterPro" id="IPR014762">
    <property type="entry name" value="DNA_mismatch_repair_CS"/>
</dbReference>
<dbReference type="CDD" id="cd16926">
    <property type="entry name" value="HATPase_MutL-MLH-PMS-like"/>
    <property type="match status" value="1"/>
</dbReference>
<dbReference type="AlphaFoldDB" id="A0A3B0VJE8"/>
<dbReference type="SMART" id="SM01340">
    <property type="entry name" value="DNA_mis_repair"/>
    <property type="match status" value="1"/>
</dbReference>
<sequence>MTIHLLSDQLASQIAAGEVVERPSSVVKELVENGIDAGATTINIDVRQGGRESIQIADNGHGIGAEEIETAFLRHATSKLQTVEDLNAIRTLGFRGEALAAIAAVSQVTIVSRATEEPSGTRLLLEGGLLQDRETVGAPQGTVIAVENLFFNVPARLKFLKSAATEKRLIDEFVTRYALAYPQIRFRLTHNGRITFQSSGSGQVQDVLVAIYGPEIARQLLEIRDLRLEAKSDDPALHSPLSNPINVTGFVGPPGVHFANRGQIMLFVNGRWIKDTQLTYAVIQAYHTLLPSGRYPMGLIFISLPPKNVDVNVHPTKTEVRFRQGKKPFGTVQRAVRQTLVADGPIRQMSAWGLGSNAPSSSGWMGSLNQEAFVSGEGEQTDLALGWMDGEGGGETATSASSTLLSSSGQAGSQQNSNIDADDSKLPIMRVVGQVGATYIITEGPEGLFLIDQQAAHQRVLHEQLHGQWTGDGIITQQLSTGTAVTLSAAQTKLLSQFEAAVAGVGLEVEAFGPNTFMVRAVPKLAASCDPARLLLAIVEKLEQSKGVVEEAGLVTAVCQTVALRAGQSLTQTRMQQLIHNLEKCVDPFTDPQGKPTFIYLSVAQLAREFGRI</sequence>
<evidence type="ECO:0000313" key="7">
    <source>
        <dbReference type="EMBL" id="VAW36939.1"/>
    </source>
</evidence>
<dbReference type="InterPro" id="IPR002099">
    <property type="entry name" value="MutL/Mlh/PMS"/>
</dbReference>
<dbReference type="SUPFAM" id="SSF54211">
    <property type="entry name" value="Ribosomal protein S5 domain 2-like"/>
    <property type="match status" value="1"/>
</dbReference>
<dbReference type="GO" id="GO:0005524">
    <property type="term" value="F:ATP binding"/>
    <property type="evidence" value="ECO:0007669"/>
    <property type="project" value="InterPro"/>
</dbReference>
<dbReference type="PANTHER" id="PTHR10073">
    <property type="entry name" value="DNA MISMATCH REPAIR PROTEIN MLH, PMS, MUTL"/>
    <property type="match status" value="1"/>
</dbReference>
<protein>
    <submittedName>
        <fullName evidence="7">DNA mismatch repair protein MutL</fullName>
    </submittedName>
</protein>
<dbReference type="SUPFAM" id="SSF118116">
    <property type="entry name" value="DNA mismatch repair protein MutL"/>
    <property type="match status" value="1"/>
</dbReference>
<organism evidence="7">
    <name type="scientific">hydrothermal vent metagenome</name>
    <dbReference type="NCBI Taxonomy" id="652676"/>
    <lineage>
        <taxon>unclassified sequences</taxon>
        <taxon>metagenomes</taxon>
        <taxon>ecological metagenomes</taxon>
    </lineage>
</organism>
<evidence type="ECO:0000259" key="5">
    <source>
        <dbReference type="SMART" id="SM00853"/>
    </source>
</evidence>
<dbReference type="GO" id="GO:0006298">
    <property type="term" value="P:mismatch repair"/>
    <property type="evidence" value="ECO:0007669"/>
    <property type="project" value="InterPro"/>
</dbReference>
<comment type="similarity">
    <text evidence="1">Belongs to the DNA mismatch repair MutL/HexB family.</text>
</comment>
<evidence type="ECO:0000256" key="3">
    <source>
        <dbReference type="ARBA" id="ARBA00023204"/>
    </source>
</evidence>
<evidence type="ECO:0000256" key="1">
    <source>
        <dbReference type="ARBA" id="ARBA00006082"/>
    </source>
</evidence>
<feature type="domain" description="DNA mismatch repair protein S5" evidence="6">
    <location>
        <begin position="208"/>
        <end position="341"/>
    </location>
</feature>
<dbReference type="InterPro" id="IPR020568">
    <property type="entry name" value="Ribosomal_Su5_D2-typ_SF"/>
</dbReference>
<feature type="domain" description="MutL C-terminal dimerisation" evidence="5">
    <location>
        <begin position="431"/>
        <end position="570"/>
    </location>
</feature>
<dbReference type="PROSITE" id="PS00058">
    <property type="entry name" value="DNA_MISMATCH_REPAIR_1"/>
    <property type="match status" value="1"/>
</dbReference>
<dbReference type="Pfam" id="PF01119">
    <property type="entry name" value="DNA_mis_repair"/>
    <property type="match status" value="1"/>
</dbReference>
<dbReference type="InterPro" id="IPR037198">
    <property type="entry name" value="MutL_C_sf"/>
</dbReference>
<accession>A0A3B0VJE8</accession>
<reference evidence="7" key="1">
    <citation type="submission" date="2018-06" db="EMBL/GenBank/DDBJ databases">
        <authorList>
            <person name="Zhirakovskaya E."/>
        </authorList>
    </citation>
    <scope>NUCLEOTIDE SEQUENCE</scope>
</reference>
<keyword evidence="2" id="KW-0227">DNA damage</keyword>
<dbReference type="GO" id="GO:0030983">
    <property type="term" value="F:mismatched DNA binding"/>
    <property type="evidence" value="ECO:0007669"/>
    <property type="project" value="InterPro"/>
</dbReference>
<dbReference type="Gene3D" id="3.30.230.10">
    <property type="match status" value="1"/>
</dbReference>
<dbReference type="EMBL" id="UOEU01000643">
    <property type="protein sequence ID" value="VAW36939.1"/>
    <property type="molecule type" value="Genomic_DNA"/>
</dbReference>
<dbReference type="InterPro" id="IPR013507">
    <property type="entry name" value="DNA_mismatch_S5_2-like"/>
</dbReference>
<dbReference type="GO" id="GO:0140664">
    <property type="term" value="F:ATP-dependent DNA damage sensor activity"/>
    <property type="evidence" value="ECO:0007669"/>
    <property type="project" value="InterPro"/>
</dbReference>
<dbReference type="InterPro" id="IPR014790">
    <property type="entry name" value="MutL_C"/>
</dbReference>
<gene>
    <name evidence="7" type="ORF">MNBD_CHLOROFLEXI01-3531</name>
</gene>
<evidence type="ECO:0000256" key="2">
    <source>
        <dbReference type="ARBA" id="ARBA00022763"/>
    </source>
</evidence>
<dbReference type="NCBIfam" id="TIGR00585">
    <property type="entry name" value="mutl"/>
    <property type="match status" value="1"/>
</dbReference>
<feature type="compositionally biased region" description="Low complexity" evidence="4">
    <location>
        <begin position="396"/>
        <end position="418"/>
    </location>
</feature>
<dbReference type="HAMAP" id="MF_00149">
    <property type="entry name" value="DNA_mis_repair"/>
    <property type="match status" value="1"/>
</dbReference>
<dbReference type="InterPro" id="IPR042120">
    <property type="entry name" value="MutL_C_dimsub"/>
</dbReference>
<feature type="region of interest" description="Disordered" evidence="4">
    <location>
        <begin position="387"/>
        <end position="421"/>
    </location>
</feature>
<name>A0A3B0VJE8_9ZZZZ</name>
<dbReference type="InterPro" id="IPR014721">
    <property type="entry name" value="Ribsml_uS5_D2-typ_fold_subgr"/>
</dbReference>
<dbReference type="InterPro" id="IPR036890">
    <property type="entry name" value="HATPase_C_sf"/>
</dbReference>
<proteinExistence type="inferred from homology"/>
<dbReference type="Gene3D" id="3.30.1540.20">
    <property type="entry name" value="MutL, C-terminal domain, dimerisation subdomain"/>
    <property type="match status" value="1"/>
</dbReference>
<dbReference type="SMART" id="SM00853">
    <property type="entry name" value="MutL_C"/>
    <property type="match status" value="1"/>
</dbReference>
<dbReference type="InterPro" id="IPR020667">
    <property type="entry name" value="DNA_mismatch_repair_MutL"/>
</dbReference>
<dbReference type="PANTHER" id="PTHR10073:SF12">
    <property type="entry name" value="DNA MISMATCH REPAIR PROTEIN MLH1"/>
    <property type="match status" value="1"/>
</dbReference>
<dbReference type="Pfam" id="PF08676">
    <property type="entry name" value="MutL_C"/>
    <property type="match status" value="1"/>
</dbReference>
<evidence type="ECO:0000256" key="4">
    <source>
        <dbReference type="SAM" id="MobiDB-lite"/>
    </source>
</evidence>
<dbReference type="Gene3D" id="3.30.1370.100">
    <property type="entry name" value="MutL, C-terminal domain, regulatory subdomain"/>
    <property type="match status" value="1"/>
</dbReference>
<dbReference type="SUPFAM" id="SSF55874">
    <property type="entry name" value="ATPase domain of HSP90 chaperone/DNA topoisomerase II/histidine kinase"/>
    <property type="match status" value="1"/>
</dbReference>
<dbReference type="Pfam" id="PF13589">
    <property type="entry name" value="HATPase_c_3"/>
    <property type="match status" value="1"/>
</dbReference>
<dbReference type="FunFam" id="3.30.565.10:FF:000003">
    <property type="entry name" value="DNA mismatch repair endonuclease MutL"/>
    <property type="match status" value="1"/>
</dbReference>
<keyword evidence="3" id="KW-0234">DNA repair</keyword>
<evidence type="ECO:0000259" key="6">
    <source>
        <dbReference type="SMART" id="SM01340"/>
    </source>
</evidence>
<dbReference type="GO" id="GO:0016887">
    <property type="term" value="F:ATP hydrolysis activity"/>
    <property type="evidence" value="ECO:0007669"/>
    <property type="project" value="InterPro"/>
</dbReference>
<dbReference type="Gene3D" id="3.30.565.10">
    <property type="entry name" value="Histidine kinase-like ATPase, C-terminal domain"/>
    <property type="match status" value="1"/>
</dbReference>
<dbReference type="GO" id="GO:0032300">
    <property type="term" value="C:mismatch repair complex"/>
    <property type="evidence" value="ECO:0007669"/>
    <property type="project" value="InterPro"/>
</dbReference>
<dbReference type="InterPro" id="IPR038973">
    <property type="entry name" value="MutL/Mlh/Pms-like"/>
</dbReference>
<dbReference type="CDD" id="cd00782">
    <property type="entry name" value="MutL_Trans"/>
    <property type="match status" value="1"/>
</dbReference>